<evidence type="ECO:0000256" key="3">
    <source>
        <dbReference type="PROSITE-ProRule" id="PRU00023"/>
    </source>
</evidence>
<keyword evidence="1" id="KW-0677">Repeat</keyword>
<feature type="repeat" description="ANK" evidence="3">
    <location>
        <begin position="244"/>
        <end position="276"/>
    </location>
</feature>
<evidence type="ECO:0000256" key="4">
    <source>
        <dbReference type="SAM" id="Coils"/>
    </source>
</evidence>
<feature type="repeat" description="ANK" evidence="3">
    <location>
        <begin position="178"/>
        <end position="210"/>
    </location>
</feature>
<feature type="coiled-coil region" evidence="4">
    <location>
        <begin position="47"/>
        <end position="116"/>
    </location>
</feature>
<dbReference type="Pfam" id="PF12796">
    <property type="entry name" value="Ank_2"/>
    <property type="match status" value="1"/>
</dbReference>
<dbReference type="PROSITE" id="PS50297">
    <property type="entry name" value="ANK_REP_REGION"/>
    <property type="match status" value="3"/>
</dbReference>
<feature type="repeat" description="ANK" evidence="3">
    <location>
        <begin position="211"/>
        <end position="243"/>
    </location>
</feature>
<dbReference type="InterPro" id="IPR002110">
    <property type="entry name" value="Ankyrin_rpt"/>
</dbReference>
<name>A0ABP0IF80_9DINO</name>
<proteinExistence type="predicted"/>
<keyword evidence="2 3" id="KW-0040">ANK repeat</keyword>
<gene>
    <name evidence="5" type="ORF">SCF082_LOCUS6303</name>
</gene>
<keyword evidence="6" id="KW-1185">Reference proteome</keyword>
<dbReference type="PROSITE" id="PS50088">
    <property type="entry name" value="ANK_REPEAT"/>
    <property type="match status" value="3"/>
</dbReference>
<evidence type="ECO:0000256" key="1">
    <source>
        <dbReference type="ARBA" id="ARBA00022737"/>
    </source>
</evidence>
<sequence length="307" mass="33828">MGSGASVEQRFRKPNARRVNLFNILQEMMKDTKREEDISEDHWQLLMKALEAEEHEESKQVKQLEEQLEKERANREKAEQLVATLQEYKKAMQSVLKAKDEMQAAMEKELRSLKETLQLKDGGVQETEAKSEAQVAAEDKEAAANCDDLHDAARSGKTAAVRHFLREDPGGVNKRDEHKSTPLFLAAHRGHGDVAQFLLAAQANVNARNDFNSTPLDWAASNGHGEVVRILIAAKANITAVDNHGRRPLHNAAIGGHGEVVQILVEAEPSTSHVEGKDGAGQTALGWAKQQGHPAVQQILKDAGARK</sequence>
<reference evidence="5 6" key="1">
    <citation type="submission" date="2024-02" db="EMBL/GenBank/DDBJ databases">
        <authorList>
            <person name="Chen Y."/>
            <person name="Shah S."/>
            <person name="Dougan E. K."/>
            <person name="Thang M."/>
            <person name="Chan C."/>
        </authorList>
    </citation>
    <scope>NUCLEOTIDE SEQUENCE [LARGE SCALE GENOMIC DNA]</scope>
</reference>
<dbReference type="SUPFAM" id="SSF48403">
    <property type="entry name" value="Ankyrin repeat"/>
    <property type="match status" value="1"/>
</dbReference>
<protein>
    <submittedName>
        <fullName evidence="5">PH and SEC7 domain containing protein secG</fullName>
    </submittedName>
</protein>
<dbReference type="Proteomes" id="UP001642464">
    <property type="component" value="Unassembled WGS sequence"/>
</dbReference>
<accession>A0ABP0IF80</accession>
<dbReference type="Gene3D" id="1.25.40.20">
    <property type="entry name" value="Ankyrin repeat-containing domain"/>
    <property type="match status" value="2"/>
</dbReference>
<dbReference type="SMART" id="SM00248">
    <property type="entry name" value="ANK"/>
    <property type="match status" value="4"/>
</dbReference>
<dbReference type="PANTHER" id="PTHR24161">
    <property type="entry name" value="ANK_REP_REGION DOMAIN-CONTAINING PROTEIN-RELATED"/>
    <property type="match status" value="1"/>
</dbReference>
<dbReference type="Pfam" id="PF00023">
    <property type="entry name" value="Ank"/>
    <property type="match status" value="1"/>
</dbReference>
<evidence type="ECO:0000313" key="5">
    <source>
        <dbReference type="EMBL" id="CAK8999994.1"/>
    </source>
</evidence>
<evidence type="ECO:0000313" key="6">
    <source>
        <dbReference type="Proteomes" id="UP001642464"/>
    </source>
</evidence>
<comment type="caution">
    <text evidence="5">The sequence shown here is derived from an EMBL/GenBank/DDBJ whole genome shotgun (WGS) entry which is preliminary data.</text>
</comment>
<dbReference type="InterPro" id="IPR036770">
    <property type="entry name" value="Ankyrin_rpt-contain_sf"/>
</dbReference>
<organism evidence="5 6">
    <name type="scientific">Durusdinium trenchii</name>
    <dbReference type="NCBI Taxonomy" id="1381693"/>
    <lineage>
        <taxon>Eukaryota</taxon>
        <taxon>Sar</taxon>
        <taxon>Alveolata</taxon>
        <taxon>Dinophyceae</taxon>
        <taxon>Suessiales</taxon>
        <taxon>Symbiodiniaceae</taxon>
        <taxon>Durusdinium</taxon>
    </lineage>
</organism>
<dbReference type="EMBL" id="CAXAMM010003448">
    <property type="protein sequence ID" value="CAK8999994.1"/>
    <property type="molecule type" value="Genomic_DNA"/>
</dbReference>
<dbReference type="PANTHER" id="PTHR24161:SF121">
    <property type="entry name" value="M-PHASE PHOSPHOPROTEIN 8"/>
    <property type="match status" value="1"/>
</dbReference>
<evidence type="ECO:0000256" key="2">
    <source>
        <dbReference type="ARBA" id="ARBA00023043"/>
    </source>
</evidence>
<keyword evidence="4" id="KW-0175">Coiled coil</keyword>